<feature type="non-terminal residue" evidence="1">
    <location>
        <position position="38"/>
    </location>
</feature>
<evidence type="ECO:0000313" key="1">
    <source>
        <dbReference type="EMBL" id="GAG01933.1"/>
    </source>
</evidence>
<name>X0UNQ6_9ZZZZ</name>
<dbReference type="AlphaFoldDB" id="X0UNQ6"/>
<gene>
    <name evidence="1" type="ORF">S01H1_43743</name>
</gene>
<reference evidence="1" key="1">
    <citation type="journal article" date="2014" name="Front. Microbiol.">
        <title>High frequency of phylogenetically diverse reductive dehalogenase-homologous genes in deep subseafloor sedimentary metagenomes.</title>
        <authorList>
            <person name="Kawai M."/>
            <person name="Futagami T."/>
            <person name="Toyoda A."/>
            <person name="Takaki Y."/>
            <person name="Nishi S."/>
            <person name="Hori S."/>
            <person name="Arai W."/>
            <person name="Tsubouchi T."/>
            <person name="Morono Y."/>
            <person name="Uchiyama I."/>
            <person name="Ito T."/>
            <person name="Fujiyama A."/>
            <person name="Inagaki F."/>
            <person name="Takami H."/>
        </authorList>
    </citation>
    <scope>NUCLEOTIDE SEQUENCE</scope>
    <source>
        <strain evidence="1">Expedition CK06-06</strain>
    </source>
</reference>
<proteinExistence type="predicted"/>
<dbReference type="InterPro" id="IPR029055">
    <property type="entry name" value="Ntn_hydrolases_N"/>
</dbReference>
<comment type="caution">
    <text evidence="1">The sequence shown here is derived from an EMBL/GenBank/DDBJ whole genome shotgun (WGS) entry which is preliminary data.</text>
</comment>
<accession>X0UNQ6</accession>
<sequence length="38" mass="3855">MTTRSHSTTVVAVLRAGKIAMGADGQVTVGDTVMKHGA</sequence>
<evidence type="ECO:0008006" key="2">
    <source>
        <dbReference type="Google" id="ProtNLM"/>
    </source>
</evidence>
<dbReference type="EMBL" id="BARS01027874">
    <property type="protein sequence ID" value="GAG01933.1"/>
    <property type="molecule type" value="Genomic_DNA"/>
</dbReference>
<organism evidence="1">
    <name type="scientific">marine sediment metagenome</name>
    <dbReference type="NCBI Taxonomy" id="412755"/>
    <lineage>
        <taxon>unclassified sequences</taxon>
        <taxon>metagenomes</taxon>
        <taxon>ecological metagenomes</taxon>
    </lineage>
</organism>
<protein>
    <recommendedName>
        <fullName evidence="2">HslU--HslV peptidase proteolytic subunit</fullName>
    </recommendedName>
</protein>
<dbReference type="SUPFAM" id="SSF56235">
    <property type="entry name" value="N-terminal nucleophile aminohydrolases (Ntn hydrolases)"/>
    <property type="match status" value="1"/>
</dbReference>
<dbReference type="Gene3D" id="3.60.20.10">
    <property type="entry name" value="Glutamine Phosphoribosylpyrophosphate, subunit 1, domain 1"/>
    <property type="match status" value="1"/>
</dbReference>